<dbReference type="EMBL" id="JBHRWO010000021">
    <property type="protein sequence ID" value="MFC3495496.1"/>
    <property type="molecule type" value="Genomic_DNA"/>
</dbReference>
<comment type="caution">
    <text evidence="1">The sequence shown here is derived from an EMBL/GenBank/DDBJ whole genome shotgun (WGS) entry which is preliminary data.</text>
</comment>
<name>A0ABV7Q546_9ACTN</name>
<evidence type="ECO:0000313" key="1">
    <source>
        <dbReference type="EMBL" id="MFC3495496.1"/>
    </source>
</evidence>
<protein>
    <submittedName>
        <fullName evidence="1">Type II toxin-antitoxin system VapB family antitoxin</fullName>
    </submittedName>
</protein>
<keyword evidence="2" id="KW-1185">Reference proteome</keyword>
<dbReference type="RefSeq" id="WP_387980140.1">
    <property type="nucleotide sequence ID" value="NZ_JBHRWO010000021.1"/>
</dbReference>
<proteinExistence type="predicted"/>
<reference evidence="2" key="1">
    <citation type="journal article" date="2019" name="Int. J. Syst. Evol. Microbiol.">
        <title>The Global Catalogue of Microorganisms (GCM) 10K type strain sequencing project: providing services to taxonomists for standard genome sequencing and annotation.</title>
        <authorList>
            <consortium name="The Broad Institute Genomics Platform"/>
            <consortium name="The Broad Institute Genome Sequencing Center for Infectious Disease"/>
            <person name="Wu L."/>
            <person name="Ma J."/>
        </authorList>
    </citation>
    <scope>NUCLEOTIDE SEQUENCE [LARGE SCALE GENOMIC DNA]</scope>
    <source>
        <strain evidence="2">CGMCC 4.7396</strain>
    </source>
</reference>
<sequence length="73" mass="8539">MTVTSLDIDDSALEKVLKLTGLRTKKDAVNLALREYAERHEKIAAYERFSKLSQNWNYEGWKAQHDREKADLE</sequence>
<dbReference type="Pfam" id="PF09957">
    <property type="entry name" value="VapB_antitoxin"/>
    <property type="match status" value="1"/>
</dbReference>
<dbReference type="InterPro" id="IPR019239">
    <property type="entry name" value="VapB_antitoxin"/>
</dbReference>
<accession>A0ABV7Q546</accession>
<organism evidence="1 2">
    <name type="scientific">Glycomyces rhizosphaerae</name>
    <dbReference type="NCBI Taxonomy" id="2054422"/>
    <lineage>
        <taxon>Bacteria</taxon>
        <taxon>Bacillati</taxon>
        <taxon>Actinomycetota</taxon>
        <taxon>Actinomycetes</taxon>
        <taxon>Glycomycetales</taxon>
        <taxon>Glycomycetaceae</taxon>
        <taxon>Glycomyces</taxon>
    </lineage>
</organism>
<evidence type="ECO:0000313" key="2">
    <source>
        <dbReference type="Proteomes" id="UP001595712"/>
    </source>
</evidence>
<dbReference type="Proteomes" id="UP001595712">
    <property type="component" value="Unassembled WGS sequence"/>
</dbReference>
<gene>
    <name evidence="1" type="ORF">ACFO8M_23685</name>
</gene>